<keyword evidence="4" id="KW-1133">Transmembrane helix</keyword>
<dbReference type="GeneID" id="17091012"/>
<dbReference type="OrthoDB" id="529273at2759"/>
<feature type="domain" description="Glycosyltransferase 61 catalytic" evidence="5">
    <location>
        <begin position="214"/>
        <end position="442"/>
    </location>
</feature>
<dbReference type="RefSeq" id="XP_005708950.1">
    <property type="nucleotide sequence ID" value="XM_005708893.1"/>
</dbReference>
<keyword evidence="4" id="KW-0472">Membrane</keyword>
<dbReference type="eggNOG" id="ENOG502RV66">
    <property type="taxonomic scope" value="Eukaryota"/>
</dbReference>
<dbReference type="PANTHER" id="PTHR20961">
    <property type="entry name" value="GLYCOSYLTRANSFERASE"/>
    <property type="match status" value="1"/>
</dbReference>
<evidence type="ECO:0000259" key="5">
    <source>
        <dbReference type="Pfam" id="PF04577"/>
    </source>
</evidence>
<dbReference type="KEGG" id="gsl:Gasu_05150"/>
<evidence type="ECO:0000313" key="7">
    <source>
        <dbReference type="Proteomes" id="UP000030680"/>
    </source>
</evidence>
<dbReference type="OMA" id="INFRIKW"/>
<feature type="transmembrane region" description="Helical" evidence="4">
    <location>
        <begin position="20"/>
        <end position="39"/>
    </location>
</feature>
<dbReference type="Proteomes" id="UP000030680">
    <property type="component" value="Unassembled WGS sequence"/>
</dbReference>
<protein>
    <submittedName>
        <fullName evidence="6">Capsular polysaccharide biosynthesis protein-like protein</fullName>
    </submittedName>
</protein>
<dbReference type="Pfam" id="PF04577">
    <property type="entry name" value="Glyco_transf_61"/>
    <property type="match status" value="1"/>
</dbReference>
<dbReference type="GO" id="GO:0016757">
    <property type="term" value="F:glycosyltransferase activity"/>
    <property type="evidence" value="ECO:0007669"/>
    <property type="project" value="UniProtKB-KW"/>
</dbReference>
<evidence type="ECO:0000256" key="3">
    <source>
        <dbReference type="ARBA" id="ARBA00023180"/>
    </source>
</evidence>
<keyword evidence="3" id="KW-0325">Glycoprotein</keyword>
<dbReference type="InterPro" id="IPR007657">
    <property type="entry name" value="Glycosyltransferase_61"/>
</dbReference>
<name>M2X7E4_GALSU</name>
<keyword evidence="2" id="KW-0808">Transferase</keyword>
<keyword evidence="4" id="KW-0812">Transmembrane</keyword>
<gene>
    <name evidence="6" type="ORF">Gasu_05150</name>
</gene>
<sequence>MVNWKGFAARSVLVRKYKFYIILISLFSITASFICPPLVTHKRSESDYSKSTQRLLKRGSSWSAQRAPDILEHSSEFEISTYQPFKRDPRVEIFVLPSSKGSLAAVEPLCYHKGNWILVGDSPINVRHSSQTQTVGKKASLETLLRESKLPNVSFYSKQWLEQESFNGAVTWFKRPTVFQVFDRSCTNIAHFTGRLMLYFHFLENTDVYCPTNSFTSIFIRESELVRNLLTKSYQNHRKWQKHLIGSVLYGRDFPEDLFDYPSKYTVSSELHQIDNEKREFYVEDSSDCFRKADKTICFEKVFLLGLLKGKFFSSPTVQTTSMDKSSAGKTTIPAVPKDAINFRIKWYEYLHMKPPSELQRSLIYIKREGRRRSFSYSSEVTLNHFFEDLTRQHGYSYYSITPDQLLVKENLQLFSSTSIVISLHGAHLTNCIFMAPCAVLIEIFPPRFTHDMYREGGNSGLKYFSWQLRNVTPFPESPCMNPEACKVLDEKRKVFYRDRANLSITQEDLQGIGNIIEKSISYIAGAKNQFRTSCFPHSSFKSL</sequence>
<dbReference type="AlphaFoldDB" id="M2X7E4"/>
<proteinExistence type="predicted"/>
<keyword evidence="7" id="KW-1185">Reference proteome</keyword>
<keyword evidence="1" id="KW-0328">Glycosyltransferase</keyword>
<evidence type="ECO:0000313" key="6">
    <source>
        <dbReference type="EMBL" id="EME32430.1"/>
    </source>
</evidence>
<dbReference type="Gramene" id="EME32430">
    <property type="protein sequence ID" value="EME32430"/>
    <property type="gene ID" value="Gasu_05150"/>
</dbReference>
<accession>M2X7E4</accession>
<reference evidence="7" key="1">
    <citation type="journal article" date="2013" name="Science">
        <title>Gene transfer from bacteria and archaea facilitated evolution of an extremophilic eukaryote.</title>
        <authorList>
            <person name="Schonknecht G."/>
            <person name="Chen W.H."/>
            <person name="Ternes C.M."/>
            <person name="Barbier G.G."/>
            <person name="Shrestha R.P."/>
            <person name="Stanke M."/>
            <person name="Brautigam A."/>
            <person name="Baker B.J."/>
            <person name="Banfield J.F."/>
            <person name="Garavito R.M."/>
            <person name="Carr K."/>
            <person name="Wilkerson C."/>
            <person name="Rensing S.A."/>
            <person name="Gagneul D."/>
            <person name="Dickenson N.E."/>
            <person name="Oesterhelt C."/>
            <person name="Lercher M.J."/>
            <person name="Weber A.P."/>
        </authorList>
    </citation>
    <scope>NUCLEOTIDE SEQUENCE [LARGE SCALE GENOMIC DNA]</scope>
    <source>
        <strain evidence="7">074W</strain>
    </source>
</reference>
<dbReference type="EMBL" id="KB454486">
    <property type="protein sequence ID" value="EME32430.1"/>
    <property type="molecule type" value="Genomic_DNA"/>
</dbReference>
<organism evidence="6 7">
    <name type="scientific">Galdieria sulphuraria</name>
    <name type="common">Red alga</name>
    <dbReference type="NCBI Taxonomy" id="130081"/>
    <lineage>
        <taxon>Eukaryota</taxon>
        <taxon>Rhodophyta</taxon>
        <taxon>Bangiophyceae</taxon>
        <taxon>Galdieriales</taxon>
        <taxon>Galdieriaceae</taxon>
        <taxon>Galdieria</taxon>
    </lineage>
</organism>
<dbReference type="InterPro" id="IPR049625">
    <property type="entry name" value="Glyco_transf_61_cat"/>
</dbReference>
<evidence type="ECO:0000256" key="2">
    <source>
        <dbReference type="ARBA" id="ARBA00022679"/>
    </source>
</evidence>
<evidence type="ECO:0000256" key="4">
    <source>
        <dbReference type="SAM" id="Phobius"/>
    </source>
</evidence>
<evidence type="ECO:0000256" key="1">
    <source>
        <dbReference type="ARBA" id="ARBA00022676"/>
    </source>
</evidence>